<dbReference type="GO" id="GO:0008444">
    <property type="term" value="F:CDP-diacylglycerol-glycerol-3-phosphate 3-phosphatidyltransferase activity"/>
    <property type="evidence" value="ECO:0007669"/>
    <property type="project" value="UniProtKB-UniRule"/>
</dbReference>
<dbReference type="PANTHER" id="PTHR14269">
    <property type="entry name" value="CDP-DIACYLGLYCEROL--GLYCEROL-3-PHOSPHATE 3-PHOSPHATIDYLTRANSFERASE-RELATED"/>
    <property type="match status" value="1"/>
</dbReference>
<evidence type="ECO:0000256" key="9">
    <source>
        <dbReference type="ARBA" id="ARBA00022692"/>
    </source>
</evidence>
<keyword evidence="11" id="KW-0443">Lipid metabolism</keyword>
<dbReference type="RefSeq" id="WP_054937685.1">
    <property type="nucleotide sequence ID" value="NZ_CP046244.1"/>
</dbReference>
<reference evidence="18 19" key="1">
    <citation type="submission" date="2019-11" db="EMBL/GenBank/DDBJ databases">
        <title>Genome sequence of Moorella glycerini DSM11254.</title>
        <authorList>
            <person name="Poehlein A."/>
            <person name="Boeer T."/>
            <person name="Daniel R."/>
        </authorList>
    </citation>
    <scope>NUCLEOTIDE SEQUENCE [LARGE SCALE GENOMIC DNA]</scope>
    <source>
        <strain evidence="18 19">DSM 11254</strain>
    </source>
</reference>
<dbReference type="InterPro" id="IPR048254">
    <property type="entry name" value="CDP_ALCOHOL_P_TRANSF_CS"/>
</dbReference>
<dbReference type="PIRSF" id="PIRSF000847">
    <property type="entry name" value="Phos_ph_gly_syn"/>
    <property type="match status" value="1"/>
</dbReference>
<protein>
    <recommendedName>
        <fullName evidence="6 16">CDP-diacylglycerol--glycerol-3-phosphate 3-phosphatidyltransferase</fullName>
        <ecNumber evidence="5 16">2.7.8.5</ecNumber>
    </recommendedName>
</protein>
<dbReference type="OrthoDB" id="9796672at2"/>
<comment type="catalytic activity">
    <reaction evidence="15">
        <text>a CDP-1,2-diacyl-sn-glycerol + sn-glycerol 3-phosphate = a 1,2-diacyl-sn-glycero-3-phospho-(1'-sn-glycero-3'-phosphate) + CMP + H(+)</text>
        <dbReference type="Rhea" id="RHEA:12593"/>
        <dbReference type="ChEBI" id="CHEBI:15378"/>
        <dbReference type="ChEBI" id="CHEBI:57597"/>
        <dbReference type="ChEBI" id="CHEBI:58332"/>
        <dbReference type="ChEBI" id="CHEBI:60110"/>
        <dbReference type="ChEBI" id="CHEBI:60377"/>
        <dbReference type="EC" id="2.7.8.5"/>
    </reaction>
</comment>
<gene>
    <name evidence="18" type="primary">pgsA</name>
    <name evidence="18" type="ORF">MGLY_28480</name>
</gene>
<sequence length="172" mass="18549">MTAANRLTLVRLGLVPLFAILVLLPWGPGRYLAAALFLLAAATDGLDGYLARSRDEVTRLGQLLDPLVDKLLITTALILLVQLHLVPAWVVILIVGREFLISGLRQVAAGEGLILAASSWGKVKTLTQVIAIVALLVEVPQAVLLLYVALVLTMVSALHYLLSNRDLLYRPG</sequence>
<dbReference type="GO" id="GO:0006655">
    <property type="term" value="P:phosphatidylglycerol biosynthetic process"/>
    <property type="evidence" value="ECO:0007669"/>
    <property type="project" value="UniProtKB-UniPathway"/>
</dbReference>
<dbReference type="UniPathway" id="UPA00084">
    <property type="reaction ID" value="UER00503"/>
</dbReference>
<dbReference type="InterPro" id="IPR050324">
    <property type="entry name" value="CDP-alcohol_PTase-I"/>
</dbReference>
<comment type="similarity">
    <text evidence="4 17">Belongs to the CDP-alcohol phosphatidyltransferase class-I family.</text>
</comment>
<evidence type="ECO:0000256" key="11">
    <source>
        <dbReference type="ARBA" id="ARBA00023098"/>
    </source>
</evidence>
<evidence type="ECO:0000256" key="6">
    <source>
        <dbReference type="ARBA" id="ARBA00014944"/>
    </source>
</evidence>
<evidence type="ECO:0000256" key="7">
    <source>
        <dbReference type="ARBA" id="ARBA00022516"/>
    </source>
</evidence>
<keyword evidence="13" id="KW-0594">Phospholipid biosynthesis</keyword>
<dbReference type="InterPro" id="IPR043130">
    <property type="entry name" value="CDP-OH_PTrfase_TM_dom"/>
</dbReference>
<evidence type="ECO:0000256" key="12">
    <source>
        <dbReference type="ARBA" id="ARBA00023136"/>
    </source>
</evidence>
<evidence type="ECO:0000256" key="15">
    <source>
        <dbReference type="ARBA" id="ARBA00048586"/>
    </source>
</evidence>
<evidence type="ECO:0000256" key="13">
    <source>
        <dbReference type="ARBA" id="ARBA00023209"/>
    </source>
</evidence>
<evidence type="ECO:0000256" key="5">
    <source>
        <dbReference type="ARBA" id="ARBA00013170"/>
    </source>
</evidence>
<keyword evidence="10" id="KW-1133">Transmembrane helix</keyword>
<keyword evidence="12" id="KW-0472">Membrane</keyword>
<evidence type="ECO:0000256" key="2">
    <source>
        <dbReference type="ARBA" id="ARBA00004141"/>
    </source>
</evidence>
<proteinExistence type="inferred from homology"/>
<evidence type="ECO:0000256" key="17">
    <source>
        <dbReference type="RuleBase" id="RU003750"/>
    </source>
</evidence>
<evidence type="ECO:0000256" key="1">
    <source>
        <dbReference type="ARBA" id="ARBA00003973"/>
    </source>
</evidence>
<evidence type="ECO:0000256" key="16">
    <source>
        <dbReference type="NCBIfam" id="TIGR00560"/>
    </source>
</evidence>
<comment type="pathway">
    <text evidence="3">Phospholipid metabolism; phosphatidylglycerol biosynthesis; phosphatidylglycerol from CDP-diacylglycerol: step 1/2.</text>
</comment>
<dbReference type="InterPro" id="IPR004570">
    <property type="entry name" value="Phosphatidylglycerol_P_synth"/>
</dbReference>
<dbReference type="GO" id="GO:0016020">
    <property type="term" value="C:membrane"/>
    <property type="evidence" value="ECO:0007669"/>
    <property type="project" value="UniProtKB-SubCell"/>
</dbReference>
<keyword evidence="7" id="KW-0444">Lipid biosynthesis</keyword>
<dbReference type="Gene3D" id="1.20.120.1760">
    <property type="match status" value="1"/>
</dbReference>
<dbReference type="Proteomes" id="UP000425916">
    <property type="component" value="Chromosome"/>
</dbReference>
<keyword evidence="19" id="KW-1185">Reference proteome</keyword>
<dbReference type="EC" id="2.7.8.5" evidence="5 16"/>
<organism evidence="18 19">
    <name type="scientific">Neomoorella glycerini</name>
    <dbReference type="NCBI Taxonomy" id="55779"/>
    <lineage>
        <taxon>Bacteria</taxon>
        <taxon>Bacillati</taxon>
        <taxon>Bacillota</taxon>
        <taxon>Clostridia</taxon>
        <taxon>Neomoorellales</taxon>
        <taxon>Neomoorellaceae</taxon>
        <taxon>Neomoorella</taxon>
    </lineage>
</organism>
<keyword evidence="8 17" id="KW-0808">Transferase</keyword>
<dbReference type="Pfam" id="PF01066">
    <property type="entry name" value="CDP-OH_P_transf"/>
    <property type="match status" value="1"/>
</dbReference>
<evidence type="ECO:0000256" key="8">
    <source>
        <dbReference type="ARBA" id="ARBA00022679"/>
    </source>
</evidence>
<evidence type="ECO:0000256" key="14">
    <source>
        <dbReference type="ARBA" id="ARBA00023264"/>
    </source>
</evidence>
<comment type="subcellular location">
    <subcellularLocation>
        <location evidence="2">Membrane</location>
        <topology evidence="2">Multi-pass membrane protein</topology>
    </subcellularLocation>
</comment>
<dbReference type="InterPro" id="IPR000462">
    <property type="entry name" value="CDP-OH_P_trans"/>
</dbReference>
<evidence type="ECO:0000256" key="3">
    <source>
        <dbReference type="ARBA" id="ARBA00005042"/>
    </source>
</evidence>
<evidence type="ECO:0000256" key="10">
    <source>
        <dbReference type="ARBA" id="ARBA00022989"/>
    </source>
</evidence>
<dbReference type="STRING" id="55779.2805"/>
<name>A0A0C7NL48_9FIRM</name>
<evidence type="ECO:0000256" key="4">
    <source>
        <dbReference type="ARBA" id="ARBA00010441"/>
    </source>
</evidence>
<keyword evidence="14" id="KW-1208">Phospholipid metabolism</keyword>
<evidence type="ECO:0000313" key="18">
    <source>
        <dbReference type="EMBL" id="QGP93440.1"/>
    </source>
</evidence>
<evidence type="ECO:0000313" key="19">
    <source>
        <dbReference type="Proteomes" id="UP000425916"/>
    </source>
</evidence>
<dbReference type="EMBL" id="CP046244">
    <property type="protein sequence ID" value="QGP93440.1"/>
    <property type="molecule type" value="Genomic_DNA"/>
</dbReference>
<accession>A0A0C7NL48</accession>
<dbReference type="NCBIfam" id="TIGR00560">
    <property type="entry name" value="pgsA"/>
    <property type="match status" value="1"/>
</dbReference>
<keyword evidence="9" id="KW-0812">Transmembrane</keyword>
<dbReference type="PROSITE" id="PS00379">
    <property type="entry name" value="CDP_ALCOHOL_P_TRANSF"/>
    <property type="match status" value="1"/>
</dbReference>
<dbReference type="PANTHER" id="PTHR14269:SF62">
    <property type="entry name" value="CDP-DIACYLGLYCEROL--GLYCEROL-3-PHOSPHATE 3-PHOSPHATIDYLTRANSFERASE 1, CHLOROPLASTIC"/>
    <property type="match status" value="1"/>
</dbReference>
<comment type="function">
    <text evidence="1">This protein catalyzes the committed step to the synthesis of the acidic phospholipids.</text>
</comment>
<dbReference type="AlphaFoldDB" id="A0A0C7NL48"/>